<name>A0A9W2ZRZ9_BIOGL</name>
<dbReference type="AlphaFoldDB" id="A0A9W2ZRZ9"/>
<keyword evidence="2" id="KW-1133">Transmembrane helix</keyword>
<evidence type="ECO:0000256" key="2">
    <source>
        <dbReference type="SAM" id="Phobius"/>
    </source>
</evidence>
<feature type="domain" description="NXPE C-terminal" evidence="3">
    <location>
        <begin position="432"/>
        <end position="652"/>
    </location>
</feature>
<dbReference type="OrthoDB" id="6122107at2759"/>
<organism evidence="4 5">
    <name type="scientific">Biomphalaria glabrata</name>
    <name type="common">Bloodfluke planorb</name>
    <name type="synonym">Freshwater snail</name>
    <dbReference type="NCBI Taxonomy" id="6526"/>
    <lineage>
        <taxon>Eukaryota</taxon>
        <taxon>Metazoa</taxon>
        <taxon>Spiralia</taxon>
        <taxon>Lophotrochozoa</taxon>
        <taxon>Mollusca</taxon>
        <taxon>Gastropoda</taxon>
        <taxon>Heterobranchia</taxon>
        <taxon>Euthyneura</taxon>
        <taxon>Panpulmonata</taxon>
        <taxon>Hygrophila</taxon>
        <taxon>Lymnaeoidea</taxon>
        <taxon>Planorbidae</taxon>
        <taxon>Biomphalaria</taxon>
    </lineage>
</organism>
<dbReference type="PANTHER" id="PTHR16165">
    <property type="entry name" value="NXPE FAMILY MEMBER"/>
    <property type="match status" value="1"/>
</dbReference>
<protein>
    <submittedName>
        <fullName evidence="5">NXPE family member 3-like isoform X1</fullName>
    </submittedName>
</protein>
<dbReference type="SUPFAM" id="SSF81296">
    <property type="entry name" value="E set domains"/>
    <property type="match status" value="1"/>
</dbReference>
<dbReference type="Pfam" id="PF06312">
    <property type="entry name" value="Neurexophilin"/>
    <property type="match status" value="1"/>
</dbReference>
<keyword evidence="4" id="KW-1185">Reference proteome</keyword>
<dbReference type="InterPro" id="IPR057106">
    <property type="entry name" value="NXPE4_C"/>
</dbReference>
<dbReference type="PANTHER" id="PTHR16165:SF5">
    <property type="entry name" value="NXPE FAMILY MEMBER 3"/>
    <property type="match status" value="1"/>
</dbReference>
<dbReference type="GeneID" id="106061895"/>
<comment type="similarity">
    <text evidence="1">Belongs to the NXPE family.</text>
</comment>
<evidence type="ECO:0000313" key="5">
    <source>
        <dbReference type="RefSeq" id="XP_055877786.1"/>
    </source>
</evidence>
<dbReference type="Gene3D" id="2.60.40.10">
    <property type="entry name" value="Immunoglobulins"/>
    <property type="match status" value="1"/>
</dbReference>
<proteinExistence type="inferred from homology"/>
<sequence length="660" mass="75597">MAHLNIRRQRKWFGTLCLLCLVTFAILRYVTNFEILPTHLMSTLQGNETRGDTIIRRHEIKIKTESVTDETTQEENTVLWPSLRHTNITMEEIKSKINRSREAAMRDNHCALVYNSSRQAWRSSSDAPKDTRAEDFYRIDSASRCGVFDFEELMKPPPSIHLSAWEKDYLSSPHVSSPRDIASPIHSTIELITPLGINNSLVMGSEVKFKVTLFNYKKELRTEGGDQINVWVTSDDPKASVAADVVDNRNGTYTALTRLPWCGKVKVMAVIAHHREMFRMDFYTQRIFKASYLFAGSFINDKVAEFTPCSPLPYIPGHASEELCNLTELNGEPWYCARPVKVKFLNCSHFSGTRRFNNFDNLPLSETETWLRAINRTNTPLHIANNISLNVIPDVTSKETTLPLPKLRCDERDLSSTFDDTNSCGYFYKDEWRPFTCQLPPLNSSSIVQCLSKRKVIFVGDSNSRAQYESLTDLVKCIQKVERTKTAWHATLLCEDETNNISISYLVHSYPFLASHGEELPIGRTVSDTRLLDSIPSNGKYILHFHHFLHLAPYHLSVAETRLNLIRDAVKRLLDRNPHVIILYQSAHYVSGLNFWTRGGIFYVELQKRILRGLGDRVMFVFTWPMTIAADNDDFHPHIAKSFTHLFTGHICGRLLKSTP</sequence>
<dbReference type="InterPro" id="IPR014756">
    <property type="entry name" value="Ig_E-set"/>
</dbReference>
<evidence type="ECO:0000259" key="3">
    <source>
        <dbReference type="Pfam" id="PF24536"/>
    </source>
</evidence>
<gene>
    <name evidence="5" type="primary">LOC106061895</name>
</gene>
<dbReference type="InterPro" id="IPR013783">
    <property type="entry name" value="Ig-like_fold"/>
</dbReference>
<reference evidence="5" key="1">
    <citation type="submission" date="2025-08" db="UniProtKB">
        <authorList>
            <consortium name="RefSeq"/>
        </authorList>
    </citation>
    <scope>IDENTIFICATION</scope>
</reference>
<dbReference type="Pfam" id="PF24536">
    <property type="entry name" value="NXPE4_C"/>
    <property type="match status" value="1"/>
</dbReference>
<dbReference type="InterPro" id="IPR026845">
    <property type="entry name" value="NXPH/NXPE"/>
</dbReference>
<feature type="transmembrane region" description="Helical" evidence="2">
    <location>
        <begin position="12"/>
        <end position="30"/>
    </location>
</feature>
<dbReference type="Proteomes" id="UP001165740">
    <property type="component" value="Chromosome 2"/>
</dbReference>
<dbReference type="RefSeq" id="XP_055877786.1">
    <property type="nucleotide sequence ID" value="XM_056021811.1"/>
</dbReference>
<dbReference type="OMA" id="FVESTEC"/>
<accession>A0A9W2ZRZ9</accession>
<keyword evidence="2" id="KW-0812">Transmembrane</keyword>
<keyword evidence="2" id="KW-0472">Membrane</keyword>
<evidence type="ECO:0000256" key="1">
    <source>
        <dbReference type="ARBA" id="ARBA00005431"/>
    </source>
</evidence>
<evidence type="ECO:0000313" key="4">
    <source>
        <dbReference type="Proteomes" id="UP001165740"/>
    </source>
</evidence>